<proteinExistence type="predicted"/>
<dbReference type="EnsemblPlants" id="TraesCS6D02G114900.1">
    <property type="protein sequence ID" value="TraesCS6D02G114900.1.cds1"/>
    <property type="gene ID" value="TraesCS6D02G114900"/>
</dbReference>
<dbReference type="Gramene" id="TraesJUL6D03G03713960.1">
    <property type="protein sequence ID" value="TraesJUL6D03G03713960.1.CDS1"/>
    <property type="gene ID" value="TraesJUL6D03G03713960"/>
</dbReference>
<feature type="region of interest" description="Disordered" evidence="1">
    <location>
        <begin position="1"/>
        <end position="92"/>
    </location>
</feature>
<dbReference type="OMA" id="LMSRMTI"/>
<dbReference type="Gramene" id="TraesCS6D03G0251200.1">
    <property type="protein sequence ID" value="TraesCS6D03G0251200.1.CDS1"/>
    <property type="gene ID" value="TraesCS6D03G0251200"/>
</dbReference>
<dbReference type="Gramene" id="TraesLAC6D03G03631620.1">
    <property type="protein sequence ID" value="TraesLAC6D03G03631620.1.CDS1"/>
    <property type="gene ID" value="TraesLAC6D03G03631620"/>
</dbReference>
<dbReference type="Gramene" id="TraesSTA6D03G03675150.1">
    <property type="protein sequence ID" value="TraesSTA6D03G03675150.1.CDS1"/>
    <property type="gene ID" value="TraesSTA6D03G03675150"/>
</dbReference>
<dbReference type="OrthoDB" id="695279at2759"/>
<dbReference type="Gramene" id="TraesJAG6D03G03664360.1">
    <property type="protein sequence ID" value="TraesJAG6D03G03664360.1.CDS1"/>
    <property type="gene ID" value="TraesJAG6D03G03664360"/>
</dbReference>
<sequence>MFNTCRGRAGVEDGSSSMSPPRRLKLTSRTMMLSDDASSSGRPPDSELWDRLTRSRPARLPSEGDKSPSRPFEASETSVTEPSALQAIPSHTQQSVLFRLHDAARPPSWDSPARNCRREPLSSSVQELIEEAMESSSTTIRAAARPRKDMGTPLLHSLHEERSCCCCCFCMVS</sequence>
<feature type="compositionally biased region" description="Polar residues" evidence="1">
    <location>
        <begin position="27"/>
        <end position="41"/>
    </location>
</feature>
<dbReference type="Gramene" id="TraesLDM6D03G03684770.1">
    <property type="protein sequence ID" value="TraesLDM6D03G03684770.1.CDS1"/>
    <property type="gene ID" value="TraesLDM6D03G03684770"/>
</dbReference>
<dbReference type="Gramene" id="TraesCS6D02G114900.1">
    <property type="protein sequence ID" value="TraesCS6D02G114900.1.cds1"/>
    <property type="gene ID" value="TraesCS6D02G114900"/>
</dbReference>
<organism evidence="2">
    <name type="scientific">Triticum aestivum</name>
    <name type="common">Wheat</name>
    <dbReference type="NCBI Taxonomy" id="4565"/>
    <lineage>
        <taxon>Eukaryota</taxon>
        <taxon>Viridiplantae</taxon>
        <taxon>Streptophyta</taxon>
        <taxon>Embryophyta</taxon>
        <taxon>Tracheophyta</taxon>
        <taxon>Spermatophyta</taxon>
        <taxon>Magnoliopsida</taxon>
        <taxon>Liliopsida</taxon>
        <taxon>Poales</taxon>
        <taxon>Poaceae</taxon>
        <taxon>BOP clade</taxon>
        <taxon>Pooideae</taxon>
        <taxon>Triticodae</taxon>
        <taxon>Triticeae</taxon>
        <taxon>Triticinae</taxon>
        <taxon>Triticum</taxon>
    </lineage>
</organism>
<dbReference type="AlphaFoldDB" id="A0A3B6QDS9"/>
<evidence type="ECO:0000313" key="2">
    <source>
        <dbReference type="EnsemblPlants" id="TraesCS6D02G114900.1.cds1"/>
    </source>
</evidence>
<accession>A0A3B6QDS9</accession>
<reference evidence="2" key="1">
    <citation type="submission" date="2018-08" db="EMBL/GenBank/DDBJ databases">
        <authorList>
            <person name="Rossello M."/>
        </authorList>
    </citation>
    <scope>NUCLEOTIDE SEQUENCE [LARGE SCALE GENOMIC DNA]</scope>
    <source>
        <strain evidence="2">cv. Chinese Spring</strain>
    </source>
</reference>
<protein>
    <submittedName>
        <fullName evidence="2">Uncharacterized protein</fullName>
    </submittedName>
</protein>
<reference evidence="2" key="2">
    <citation type="submission" date="2018-10" db="UniProtKB">
        <authorList>
            <consortium name="EnsemblPlants"/>
        </authorList>
    </citation>
    <scope>IDENTIFICATION</scope>
</reference>
<keyword evidence="3" id="KW-1185">Reference proteome</keyword>
<evidence type="ECO:0000256" key="1">
    <source>
        <dbReference type="SAM" id="MobiDB-lite"/>
    </source>
</evidence>
<dbReference type="Gramene" id="TraesARI6D03G03644990.1">
    <property type="protein sequence ID" value="TraesARI6D03G03644990.1.CDS1"/>
    <property type="gene ID" value="TraesARI6D03G03644990"/>
</dbReference>
<evidence type="ECO:0000313" key="3">
    <source>
        <dbReference type="Proteomes" id="UP000019116"/>
    </source>
</evidence>
<name>A0A3B6QDS9_WHEAT</name>
<dbReference type="Gramene" id="TraesMAC6D03G03679620.1">
    <property type="protein sequence ID" value="TraesMAC6D03G03679620.1.CDS1"/>
    <property type="gene ID" value="TraesMAC6D03G03679620"/>
</dbReference>
<dbReference type="Gramene" id="TraesSYM6D03G03628070.1">
    <property type="protein sequence ID" value="TraesSYM6D03G03628070.1.CDS1"/>
    <property type="gene ID" value="TraesSYM6D03G03628070"/>
</dbReference>
<dbReference type="Gramene" id="TraesRN6D0100276200.1">
    <property type="protein sequence ID" value="TraesRN6D0100276200.1"/>
    <property type="gene ID" value="TraesRN6D0100276200"/>
</dbReference>
<dbReference type="Proteomes" id="UP000019116">
    <property type="component" value="Chromosome 6D"/>
</dbReference>
<feature type="compositionally biased region" description="Polar residues" evidence="1">
    <location>
        <begin position="75"/>
        <end position="92"/>
    </location>
</feature>
<feature type="compositionally biased region" description="Basic and acidic residues" evidence="1">
    <location>
        <begin position="44"/>
        <end position="53"/>
    </location>
</feature>